<dbReference type="EMBL" id="OU963866">
    <property type="protein sequence ID" value="CAH0390441.1"/>
    <property type="molecule type" value="Genomic_DNA"/>
</dbReference>
<sequence>MRIGFIFLLLLHAAPFILGQRSGNIKSSYNDTLPLDEEPPGDNDAPPTFPSTPTSNDAYDDFGPSAPPASSPEPPLPPSLAPPTTPVTEATSPSTSPLQESEPEAEPELEQPAEPFPLGPPDTSKIEYSDVDYEDAKSSSTTKSAPLPRFTKRTTTITTSTRAPAIIETEQDYLPPPASSGSLKIPKFDVPRGSNERFKANGGGPPPFRRFEPGGSNEREIRPWDRESGYTGNRSPFGRARASADGPIGYLRDPVDSGYQVAEERLADDGKADGKATTQQMMLGIALASVFAAMLVIFILTFLLMDRIVALA</sequence>
<evidence type="ECO:0000313" key="5">
    <source>
        <dbReference type="Proteomes" id="UP001152759"/>
    </source>
</evidence>
<proteinExistence type="predicted"/>
<accession>A0A9P0F3I7</accession>
<feature type="compositionally biased region" description="Pro residues" evidence="1">
    <location>
        <begin position="65"/>
        <end position="85"/>
    </location>
</feature>
<feature type="compositionally biased region" description="Low complexity" evidence="1">
    <location>
        <begin position="153"/>
        <end position="162"/>
    </location>
</feature>
<keyword evidence="3" id="KW-0732">Signal</keyword>
<reference evidence="4" key="1">
    <citation type="submission" date="2021-12" db="EMBL/GenBank/DDBJ databases">
        <authorList>
            <person name="King R."/>
        </authorList>
    </citation>
    <scope>NUCLEOTIDE SEQUENCE</scope>
</reference>
<feature type="compositionally biased region" description="Basic and acidic residues" evidence="1">
    <location>
        <begin position="209"/>
        <end position="228"/>
    </location>
</feature>
<dbReference type="AlphaFoldDB" id="A0A9P0F3I7"/>
<gene>
    <name evidence="4" type="ORF">BEMITA_LOCUS9162</name>
</gene>
<evidence type="ECO:0000256" key="3">
    <source>
        <dbReference type="SAM" id="SignalP"/>
    </source>
</evidence>
<feature type="region of interest" description="Disordered" evidence="1">
    <location>
        <begin position="29"/>
        <end position="238"/>
    </location>
</feature>
<name>A0A9P0F3I7_BEMTA</name>
<evidence type="ECO:0000313" key="4">
    <source>
        <dbReference type="EMBL" id="CAH0390441.1"/>
    </source>
</evidence>
<keyword evidence="2" id="KW-0472">Membrane</keyword>
<feature type="compositionally biased region" description="Acidic residues" evidence="1">
    <location>
        <begin position="101"/>
        <end position="111"/>
    </location>
</feature>
<evidence type="ECO:0000256" key="1">
    <source>
        <dbReference type="SAM" id="MobiDB-lite"/>
    </source>
</evidence>
<protein>
    <submittedName>
        <fullName evidence="4">Uncharacterized protein</fullName>
    </submittedName>
</protein>
<keyword evidence="2" id="KW-0812">Transmembrane</keyword>
<organism evidence="4 5">
    <name type="scientific">Bemisia tabaci</name>
    <name type="common">Sweetpotato whitefly</name>
    <name type="synonym">Aleurodes tabaci</name>
    <dbReference type="NCBI Taxonomy" id="7038"/>
    <lineage>
        <taxon>Eukaryota</taxon>
        <taxon>Metazoa</taxon>
        <taxon>Ecdysozoa</taxon>
        <taxon>Arthropoda</taxon>
        <taxon>Hexapoda</taxon>
        <taxon>Insecta</taxon>
        <taxon>Pterygota</taxon>
        <taxon>Neoptera</taxon>
        <taxon>Paraneoptera</taxon>
        <taxon>Hemiptera</taxon>
        <taxon>Sternorrhyncha</taxon>
        <taxon>Aleyrodoidea</taxon>
        <taxon>Aleyrodidae</taxon>
        <taxon>Aleyrodinae</taxon>
        <taxon>Bemisia</taxon>
    </lineage>
</organism>
<dbReference type="Proteomes" id="UP001152759">
    <property type="component" value="Chromosome 5"/>
</dbReference>
<feature type="transmembrane region" description="Helical" evidence="2">
    <location>
        <begin position="281"/>
        <end position="305"/>
    </location>
</feature>
<keyword evidence="2" id="KW-1133">Transmembrane helix</keyword>
<feature type="compositionally biased region" description="Basic and acidic residues" evidence="1">
    <location>
        <begin position="186"/>
        <end position="199"/>
    </location>
</feature>
<evidence type="ECO:0000256" key="2">
    <source>
        <dbReference type="SAM" id="Phobius"/>
    </source>
</evidence>
<feature type="signal peptide" evidence="3">
    <location>
        <begin position="1"/>
        <end position="19"/>
    </location>
</feature>
<feature type="chain" id="PRO_5040340564" evidence="3">
    <location>
        <begin position="20"/>
        <end position="312"/>
    </location>
</feature>
<keyword evidence="5" id="KW-1185">Reference proteome</keyword>